<accession>A0A2R8AGL8</accession>
<dbReference type="EMBL" id="OMKW01000006">
    <property type="protein sequence ID" value="SPF31185.1"/>
    <property type="molecule type" value="Genomic_DNA"/>
</dbReference>
<organism evidence="1 2">
    <name type="scientific">Pontivivens insulae</name>
    <dbReference type="NCBI Taxonomy" id="1639689"/>
    <lineage>
        <taxon>Bacteria</taxon>
        <taxon>Pseudomonadati</taxon>
        <taxon>Pseudomonadota</taxon>
        <taxon>Alphaproteobacteria</taxon>
        <taxon>Rhodobacterales</taxon>
        <taxon>Paracoccaceae</taxon>
        <taxon>Pontivivens</taxon>
    </lineage>
</organism>
<protein>
    <recommendedName>
        <fullName evidence="3">CRISPR-associated protein Csd1</fullName>
    </recommendedName>
</protein>
<sequence length="594" mass="63851">MTVLQELVALYDQRAEREGWAAPGFSTEKIGGAIVLRQDGTVDSISPLMAPDQKGKLQPRRMNVPSAVKRTAGVKPNLFWDKSAYTLGITGTEDGPGQRARTAREHEAFRAAHLELLKGATHPAMIALARFCKTWDPDGFTALDAETLVDQNLVFRTEGGTFLHELAEAKTLLSAGADDKAMCLVTGQSAPVARLHPSIKGVMGAQRSGAALVSFNDSAYESHGKKQGENAPVGEYAAFAYGTALNALLAKGSGNCIRIGDDTVAFWARGEGELGAEDAALLALTGDVADQKDGRGEAELAEAMKALAAGSEAGPLREDTRVFVLGLSPNAARLAVRYWHTGTMGDLARNAARFWAECAVEPSPFARDRARMPPKPWALLYDLAAQRDAKNIPKPLGGGLMRAILTGCDYPATLMSGILARLRVEGEPNPKKVGNMDGRRAAMLRAVLIRNYKREVPMALDETCADEAYLLGRLFAAYAYAERSYQERGASLRQKFMGAASATPARVFPVLMRGYEHNHASLRKAGGAKAGSGVRADRAIADIMELRGGADLPATLPLEAQSLFFIGFYHQDRAFYRKAETGQPEIAQTEGEDA</sequence>
<evidence type="ECO:0000313" key="2">
    <source>
        <dbReference type="Proteomes" id="UP000244932"/>
    </source>
</evidence>
<dbReference type="Pfam" id="PF09709">
    <property type="entry name" value="Cas_Csd1"/>
    <property type="match status" value="1"/>
</dbReference>
<name>A0A2R8AGL8_9RHOB</name>
<gene>
    <name evidence="1" type="ORF">POI8812_03536</name>
</gene>
<proteinExistence type="predicted"/>
<dbReference type="AlphaFoldDB" id="A0A2R8AGL8"/>
<dbReference type="NCBIfam" id="TIGR01863">
    <property type="entry name" value="cas_Csd1"/>
    <property type="match status" value="1"/>
</dbReference>
<dbReference type="RefSeq" id="WP_162845019.1">
    <property type="nucleotide sequence ID" value="NZ_OMKW01000006.1"/>
</dbReference>
<reference evidence="1 2" key="1">
    <citation type="submission" date="2018-03" db="EMBL/GenBank/DDBJ databases">
        <authorList>
            <person name="Keele B.F."/>
        </authorList>
    </citation>
    <scope>NUCLEOTIDE SEQUENCE [LARGE SCALE GENOMIC DNA]</scope>
    <source>
        <strain evidence="1 2">CeCT 8812</strain>
    </source>
</reference>
<dbReference type="Proteomes" id="UP000244932">
    <property type="component" value="Unassembled WGS sequence"/>
</dbReference>
<dbReference type="CDD" id="cd09757">
    <property type="entry name" value="Cas8c_I-C"/>
    <property type="match status" value="1"/>
</dbReference>
<dbReference type="InterPro" id="IPR010144">
    <property type="entry name" value="CRISPR-assoc_prot_Csd1-typ"/>
</dbReference>
<evidence type="ECO:0000313" key="1">
    <source>
        <dbReference type="EMBL" id="SPF31185.1"/>
    </source>
</evidence>
<keyword evidence="2" id="KW-1185">Reference proteome</keyword>
<evidence type="ECO:0008006" key="3">
    <source>
        <dbReference type="Google" id="ProtNLM"/>
    </source>
</evidence>